<dbReference type="PROSITE" id="PS50885">
    <property type="entry name" value="HAMP"/>
    <property type="match status" value="1"/>
</dbReference>
<dbReference type="KEGG" id="pman:OU5_2793"/>
<dbReference type="PROSITE" id="PS50111">
    <property type="entry name" value="CHEMOTAXIS_TRANSDUC_2"/>
    <property type="match status" value="1"/>
</dbReference>
<organism evidence="15 16">
    <name type="scientific">Pseudomonas mandelii JR-1</name>
    <dbReference type="NCBI Taxonomy" id="1147786"/>
    <lineage>
        <taxon>Bacteria</taxon>
        <taxon>Pseudomonadati</taxon>
        <taxon>Pseudomonadota</taxon>
        <taxon>Gammaproteobacteria</taxon>
        <taxon>Pseudomonadales</taxon>
        <taxon>Pseudomonadaceae</taxon>
        <taxon>Pseudomonas</taxon>
    </lineage>
</organism>
<reference evidence="15 16" key="1">
    <citation type="journal article" date="2012" name="J. Bacteriol.">
        <title>Genome sequence of cold-adapted Pseudomonas mandelii strain JR-1.</title>
        <authorList>
            <person name="Jang S.H."/>
            <person name="Kim J."/>
            <person name="Kim J."/>
            <person name="Hong S."/>
            <person name="Lee C."/>
        </authorList>
    </citation>
    <scope>NUCLEOTIDE SEQUENCE [LARGE SCALE GENOMIC DNA]</scope>
    <source>
        <strain evidence="15 16">JR-1</strain>
    </source>
</reference>
<evidence type="ECO:0000256" key="8">
    <source>
        <dbReference type="ARBA" id="ARBA00023224"/>
    </source>
</evidence>
<dbReference type="GO" id="GO:0007165">
    <property type="term" value="P:signal transduction"/>
    <property type="evidence" value="ECO:0007669"/>
    <property type="project" value="UniProtKB-KW"/>
</dbReference>
<dbReference type="InterPro" id="IPR029151">
    <property type="entry name" value="Sensor-like_sf"/>
</dbReference>
<dbReference type="InterPro" id="IPR003660">
    <property type="entry name" value="HAMP_dom"/>
</dbReference>
<dbReference type="FunFam" id="1.10.287.950:FF:000001">
    <property type="entry name" value="Methyl-accepting chemotaxis sensory transducer"/>
    <property type="match status" value="1"/>
</dbReference>
<evidence type="ECO:0000256" key="6">
    <source>
        <dbReference type="ARBA" id="ARBA00022989"/>
    </source>
</evidence>
<dbReference type="Gene3D" id="1.10.287.950">
    <property type="entry name" value="Methyl-accepting chemotaxis protein"/>
    <property type="match status" value="1"/>
</dbReference>
<feature type="transmembrane region" description="Helical" evidence="12">
    <location>
        <begin position="293"/>
        <end position="320"/>
    </location>
</feature>
<keyword evidence="6 12" id="KW-1133">Transmembrane helix</keyword>
<dbReference type="Pfam" id="PF00672">
    <property type="entry name" value="HAMP"/>
    <property type="match status" value="1"/>
</dbReference>
<dbReference type="CDD" id="cd11386">
    <property type="entry name" value="MCP_signal"/>
    <property type="match status" value="1"/>
</dbReference>
<dbReference type="SMART" id="SM00304">
    <property type="entry name" value="HAMP"/>
    <property type="match status" value="1"/>
</dbReference>
<dbReference type="Pfam" id="PF00015">
    <property type="entry name" value="MCPsignal"/>
    <property type="match status" value="1"/>
</dbReference>
<dbReference type="SUPFAM" id="SSF103190">
    <property type="entry name" value="Sensory domain-like"/>
    <property type="match status" value="1"/>
</dbReference>
<dbReference type="Gene3D" id="3.30.450.20">
    <property type="entry name" value="PAS domain"/>
    <property type="match status" value="2"/>
</dbReference>
<comment type="similarity">
    <text evidence="9">Belongs to the methyl-accepting chemotaxis (MCP) protein family.</text>
</comment>
<gene>
    <name evidence="15" type="ORF">OU5_2793</name>
</gene>
<dbReference type="GO" id="GO:0006935">
    <property type="term" value="P:chemotaxis"/>
    <property type="evidence" value="ECO:0007669"/>
    <property type="project" value="UniProtKB-KW"/>
</dbReference>
<evidence type="ECO:0000313" key="16">
    <source>
        <dbReference type="Proteomes" id="UP000026913"/>
    </source>
</evidence>
<keyword evidence="5 12" id="KW-0812">Transmembrane</keyword>
<dbReference type="CDD" id="cd06225">
    <property type="entry name" value="HAMP"/>
    <property type="match status" value="1"/>
</dbReference>
<dbReference type="Pfam" id="PF02743">
    <property type="entry name" value="dCache_1"/>
    <property type="match status" value="1"/>
</dbReference>
<dbReference type="PRINTS" id="PR00260">
    <property type="entry name" value="CHEMTRNSDUCR"/>
</dbReference>
<evidence type="ECO:0000256" key="9">
    <source>
        <dbReference type="ARBA" id="ARBA00029447"/>
    </source>
</evidence>
<keyword evidence="8 10" id="KW-0807">Transducer</keyword>
<accession>A0A024EAQ3</accession>
<dbReference type="SUPFAM" id="SSF58104">
    <property type="entry name" value="Methyl-accepting chemotaxis protein (MCP) signaling domain"/>
    <property type="match status" value="1"/>
</dbReference>
<feature type="region of interest" description="Disordered" evidence="11">
    <location>
        <begin position="428"/>
        <end position="449"/>
    </location>
</feature>
<keyword evidence="4" id="KW-0145">Chemotaxis</keyword>
<keyword evidence="3" id="KW-0488">Methylation</keyword>
<evidence type="ECO:0000259" key="14">
    <source>
        <dbReference type="PROSITE" id="PS50885"/>
    </source>
</evidence>
<feature type="compositionally biased region" description="Low complexity" evidence="11">
    <location>
        <begin position="436"/>
        <end position="446"/>
    </location>
</feature>
<evidence type="ECO:0000256" key="5">
    <source>
        <dbReference type="ARBA" id="ARBA00022692"/>
    </source>
</evidence>
<keyword evidence="2" id="KW-1003">Cell membrane</keyword>
<evidence type="ECO:0000313" key="15">
    <source>
        <dbReference type="EMBL" id="AHZ69872.1"/>
    </source>
</evidence>
<name>A0A024EAQ3_9PSED</name>
<dbReference type="EMBL" id="CP005960">
    <property type="protein sequence ID" value="AHZ69872.1"/>
    <property type="molecule type" value="Genomic_DNA"/>
</dbReference>
<keyword evidence="7 12" id="KW-0472">Membrane</keyword>
<evidence type="ECO:0000256" key="12">
    <source>
        <dbReference type="SAM" id="Phobius"/>
    </source>
</evidence>
<dbReference type="InterPro" id="IPR033479">
    <property type="entry name" value="dCache_1"/>
</dbReference>
<dbReference type="GO" id="GO:0004888">
    <property type="term" value="F:transmembrane signaling receptor activity"/>
    <property type="evidence" value="ECO:0007669"/>
    <property type="project" value="InterPro"/>
</dbReference>
<evidence type="ECO:0000256" key="2">
    <source>
        <dbReference type="ARBA" id="ARBA00022475"/>
    </source>
</evidence>
<dbReference type="PANTHER" id="PTHR32089:SF65">
    <property type="entry name" value="CHEMOTAXIS SIGNAL TRANSDUCTION SYSTEM METHYL ACCEPTING SENSORY TRANSDUCER"/>
    <property type="match status" value="1"/>
</dbReference>
<evidence type="ECO:0000256" key="1">
    <source>
        <dbReference type="ARBA" id="ARBA00004651"/>
    </source>
</evidence>
<dbReference type="PANTHER" id="PTHR32089">
    <property type="entry name" value="METHYL-ACCEPTING CHEMOTAXIS PROTEIN MCPB"/>
    <property type="match status" value="1"/>
</dbReference>
<evidence type="ECO:0000256" key="11">
    <source>
        <dbReference type="SAM" id="MobiDB-lite"/>
    </source>
</evidence>
<dbReference type="AlphaFoldDB" id="A0A024EAQ3"/>
<evidence type="ECO:0000259" key="13">
    <source>
        <dbReference type="PROSITE" id="PS50111"/>
    </source>
</evidence>
<evidence type="ECO:0000256" key="3">
    <source>
        <dbReference type="ARBA" id="ARBA00022481"/>
    </source>
</evidence>
<dbReference type="GO" id="GO:0005886">
    <property type="term" value="C:plasma membrane"/>
    <property type="evidence" value="ECO:0007669"/>
    <property type="project" value="UniProtKB-SubCell"/>
</dbReference>
<dbReference type="OrthoDB" id="9760371at2"/>
<comment type="subcellular location">
    <subcellularLocation>
        <location evidence="1">Cell membrane</location>
        <topology evidence="1">Multi-pass membrane protein</topology>
    </subcellularLocation>
</comment>
<evidence type="ECO:0000256" key="7">
    <source>
        <dbReference type="ARBA" id="ARBA00023136"/>
    </source>
</evidence>
<proteinExistence type="inferred from homology"/>
<dbReference type="SMART" id="SM00283">
    <property type="entry name" value="MA"/>
    <property type="match status" value="1"/>
</dbReference>
<feature type="transmembrane region" description="Helical" evidence="12">
    <location>
        <begin position="7"/>
        <end position="28"/>
    </location>
</feature>
<dbReference type="HOGENOM" id="CLU_000445_107_19_6"/>
<dbReference type="CDD" id="cd12912">
    <property type="entry name" value="PDC2_MCP_like"/>
    <property type="match status" value="1"/>
</dbReference>
<dbReference type="InterPro" id="IPR004089">
    <property type="entry name" value="MCPsignal_dom"/>
</dbReference>
<feature type="domain" description="Methyl-accepting transducer" evidence="13">
    <location>
        <begin position="376"/>
        <end position="612"/>
    </location>
</feature>
<dbReference type="InterPro" id="IPR004090">
    <property type="entry name" value="Chemotax_Me-accpt_rcpt"/>
</dbReference>
<evidence type="ECO:0000256" key="4">
    <source>
        <dbReference type="ARBA" id="ARBA00022500"/>
    </source>
</evidence>
<evidence type="ECO:0000256" key="10">
    <source>
        <dbReference type="PROSITE-ProRule" id="PRU00284"/>
    </source>
</evidence>
<dbReference type="Proteomes" id="UP000026913">
    <property type="component" value="Chromosome"/>
</dbReference>
<sequence length="648" mass="70318">MNIKQKLTWAFAIIACLPVVLVATLVVLNLRSDAKENFVDSSGREIRQVSNAMQLFFDGISQNVDYLARQPLIKNSDDSLKTYMSANAESIPQGEMDKKVFSLLQDLGNSHPSYAYAILGTAAGGYVSWPDDAKLNNYDPRQRPWYKAAQAKPGKPFRTEAYYWAQDDATYVSTVRTIDNQLGTNGGVVSIDVTLKQLTEIVKQIKLGETGYLMLLENTGTVLVDPKQPEHNFKALSSLGEGYAQLAKAGKGLVEVELNGERYMANVWPSEQLGWTFIGLIKQNDVMSSATQLTWLIAIIAAVLAVFFAIIGASFASVIVRPIRSVASGLEGIAQGEGDLTKNLEIRGSDETAQLANWFNQFLTAIRNLIQSIGGAATKILATSKSSTQVSSDMAEAAGRQREAVDMVSTAFHEMVATANEVARSCSQAAESADSGQRQARQGQQQIDAAVTSVDRLSQEIEQSAQSMQQLERDSNDIQSILGTIRSIAEQTNLLALNAAIEAARAGEQGRGFAVVADEVRALAKRTADSTAEIDGLLGNLAKRTSQVTQQMHASLEVSQQSVTRIGEARSSFGLIRESVDVIRDMNTQIATAAEEQHQVAEDINRHISQIHGDAQLVAELANSARLDSQSLAGLSNELDGLVRRFRT</sequence>
<feature type="domain" description="HAMP" evidence="14">
    <location>
        <begin position="317"/>
        <end position="371"/>
    </location>
</feature>
<protein>
    <submittedName>
        <fullName evidence="15">Chemotaxis sensory transducer, Cache sensor</fullName>
    </submittedName>
</protein>